<evidence type="ECO:0000313" key="4">
    <source>
        <dbReference type="Proteomes" id="UP000002359"/>
    </source>
</evidence>
<dbReference type="PATRIC" id="fig|423211.3.peg.1825"/>
<dbReference type="AlphaFoldDB" id="D5AER6"/>
<dbReference type="PANTHER" id="PTHR43197:SF1">
    <property type="entry name" value="UTP--GLUCOSE-1-PHOSPHATE URIDYLYLTRANSFERASE"/>
    <property type="match status" value="1"/>
</dbReference>
<organism evidence="3 4">
    <name type="scientific">Streptococcus suis (strain GZ1)</name>
    <dbReference type="NCBI Taxonomy" id="423211"/>
    <lineage>
        <taxon>Bacteria</taxon>
        <taxon>Bacillati</taxon>
        <taxon>Bacillota</taxon>
        <taxon>Bacilli</taxon>
        <taxon>Lactobacillales</taxon>
        <taxon>Streptococcaceae</taxon>
        <taxon>Streptococcus</taxon>
    </lineage>
</organism>
<sequence length="66" mass="7713">MTDAIDTLNKTQRVFAREFKGNRYDVGDKFGFMKTSIDYALQHPQVKDDLKQYLIDLGKKLDTKKN</sequence>
<evidence type="ECO:0000256" key="1">
    <source>
        <dbReference type="ARBA" id="ARBA00022679"/>
    </source>
</evidence>
<proteinExistence type="predicted"/>
<dbReference type="HOGENOM" id="CLU_2823655_0_0_9"/>
<dbReference type="Gene3D" id="3.90.550.10">
    <property type="entry name" value="Spore Coat Polysaccharide Biosynthesis Protein SpsA, Chain A"/>
    <property type="match status" value="1"/>
</dbReference>
<dbReference type="InterPro" id="IPR005771">
    <property type="entry name" value="GalU_uridylyltTrfase_bac/arc"/>
</dbReference>
<accession>D5AER6</accession>
<evidence type="ECO:0000256" key="2">
    <source>
        <dbReference type="ARBA" id="ARBA00022695"/>
    </source>
</evidence>
<dbReference type="GO" id="GO:0003983">
    <property type="term" value="F:UTP:glucose-1-phosphate uridylyltransferase activity"/>
    <property type="evidence" value="ECO:0007669"/>
    <property type="project" value="InterPro"/>
</dbReference>
<dbReference type="GO" id="GO:0006011">
    <property type="term" value="P:UDP-alpha-D-glucose metabolic process"/>
    <property type="evidence" value="ECO:0007669"/>
    <property type="project" value="InterPro"/>
</dbReference>
<gene>
    <name evidence="3" type="ordered locus">SSGZ1_1853</name>
</gene>
<dbReference type="InterPro" id="IPR029044">
    <property type="entry name" value="Nucleotide-diphossugar_trans"/>
</dbReference>
<protein>
    <submittedName>
        <fullName evidence="3">Glucose-1-phosphate-uridylyltransferase</fullName>
    </submittedName>
</protein>
<keyword evidence="2 3" id="KW-0548">Nucleotidyltransferase</keyword>
<dbReference type="KEGG" id="ssw:SSGZ1_1853"/>
<dbReference type="Proteomes" id="UP000002359">
    <property type="component" value="Chromosome"/>
</dbReference>
<evidence type="ECO:0000313" key="3">
    <source>
        <dbReference type="EMBL" id="ADE32309.1"/>
    </source>
</evidence>
<name>D5AER6_STRGZ</name>
<dbReference type="PANTHER" id="PTHR43197">
    <property type="entry name" value="UTP--GLUCOSE-1-PHOSPHATE URIDYLYLTRANSFERASE"/>
    <property type="match status" value="1"/>
</dbReference>
<reference evidence="3 4" key="1">
    <citation type="journal article" date="2009" name="J. Infect. Dis.">
        <title>Clinical, experimental, and genomic differences between intermediately pathogenic, highly pathogenic, and epidemic Streptococcus suis.</title>
        <authorList>
            <person name="Ye C."/>
            <person name="Zheng H."/>
            <person name="Zhang J."/>
            <person name="Jing H."/>
            <person name="Wang L."/>
            <person name="Xiong Y."/>
            <person name="Wang W."/>
            <person name="Zhou Z."/>
            <person name="Sun Q."/>
            <person name="Luo X."/>
            <person name="Du H."/>
            <person name="Gottschalk M."/>
            <person name="Xu J."/>
        </authorList>
    </citation>
    <scope>NUCLEOTIDE SEQUENCE [LARGE SCALE GENOMIC DNA]</scope>
    <source>
        <strain evidence="3 4">GZ1</strain>
    </source>
</reference>
<dbReference type="EMBL" id="CP000837">
    <property type="protein sequence ID" value="ADE32309.1"/>
    <property type="molecule type" value="Genomic_DNA"/>
</dbReference>
<keyword evidence="1 3" id="KW-0808">Transferase</keyword>